<evidence type="ECO:0000259" key="8">
    <source>
        <dbReference type="PROSITE" id="PS51645"/>
    </source>
</evidence>
<dbReference type="Proteomes" id="UP001142393">
    <property type="component" value="Unassembled WGS sequence"/>
</dbReference>
<dbReference type="Gene3D" id="3.40.50.620">
    <property type="entry name" value="HUPs"/>
    <property type="match status" value="1"/>
</dbReference>
<feature type="binding site" evidence="5">
    <location>
        <begin position="533"/>
        <end position="535"/>
    </location>
    <ligand>
        <name>FAD</name>
        <dbReference type="ChEBI" id="CHEBI:57692"/>
    </ligand>
</feature>
<proteinExistence type="inferred from homology"/>
<keyword evidence="4" id="KW-0157">Chromophore</keyword>
<dbReference type="GO" id="GO:0005634">
    <property type="term" value="C:nucleus"/>
    <property type="evidence" value="ECO:0007669"/>
    <property type="project" value="TreeGrafter"/>
</dbReference>
<evidence type="ECO:0000256" key="7">
    <source>
        <dbReference type="SAM" id="MobiDB-lite"/>
    </source>
</evidence>
<evidence type="ECO:0000256" key="4">
    <source>
        <dbReference type="ARBA" id="ARBA00022991"/>
    </source>
</evidence>
<evidence type="ECO:0000256" key="5">
    <source>
        <dbReference type="PIRSR" id="PIRSR602081-1"/>
    </source>
</evidence>
<dbReference type="SUPFAM" id="SSF52425">
    <property type="entry name" value="Cryptochrome/photolyase, N-terminal domain"/>
    <property type="match status" value="1"/>
</dbReference>
<evidence type="ECO:0000313" key="9">
    <source>
        <dbReference type="EMBL" id="KAJ3739499.1"/>
    </source>
</evidence>
<dbReference type="GO" id="GO:0032922">
    <property type="term" value="P:circadian regulation of gene expression"/>
    <property type="evidence" value="ECO:0007669"/>
    <property type="project" value="TreeGrafter"/>
</dbReference>
<feature type="region of interest" description="Disordered" evidence="7">
    <location>
        <begin position="16"/>
        <end position="42"/>
    </location>
</feature>
<evidence type="ECO:0000256" key="2">
    <source>
        <dbReference type="ARBA" id="ARBA00022630"/>
    </source>
</evidence>
<dbReference type="InterPro" id="IPR036134">
    <property type="entry name" value="Crypto/Photolyase_FAD-like_sf"/>
</dbReference>
<dbReference type="PROSITE" id="PS00394">
    <property type="entry name" value="DNA_PHOTOLYASES_1_1"/>
    <property type="match status" value="1"/>
</dbReference>
<feature type="binding site" evidence="5">
    <location>
        <position position="405"/>
    </location>
    <ligand>
        <name>FAD</name>
        <dbReference type="ChEBI" id="CHEBI:57692"/>
    </ligand>
</feature>
<feature type="binding site" evidence="5">
    <location>
        <begin position="408"/>
        <end position="415"/>
    </location>
    <ligand>
        <name>FAD</name>
        <dbReference type="ChEBI" id="CHEBI:57692"/>
    </ligand>
</feature>
<dbReference type="GO" id="GO:0003904">
    <property type="term" value="F:deoxyribodipyrimidine photo-lyase activity"/>
    <property type="evidence" value="ECO:0007669"/>
    <property type="project" value="TreeGrafter"/>
</dbReference>
<name>A0A9W8NRP0_9AGAR</name>
<dbReference type="PANTHER" id="PTHR11455">
    <property type="entry name" value="CRYPTOCHROME"/>
    <property type="match status" value="1"/>
</dbReference>
<dbReference type="GO" id="GO:0006950">
    <property type="term" value="P:response to stress"/>
    <property type="evidence" value="ECO:0007669"/>
    <property type="project" value="UniProtKB-ARBA"/>
</dbReference>
<dbReference type="AlphaFoldDB" id="A0A9W8NRP0"/>
<dbReference type="Pfam" id="PF03441">
    <property type="entry name" value="FAD_binding_7"/>
    <property type="match status" value="1"/>
</dbReference>
<feature type="region of interest" description="Disordered" evidence="7">
    <location>
        <begin position="449"/>
        <end position="474"/>
    </location>
</feature>
<comment type="cofactor">
    <cofactor evidence="5">
        <name>FAD</name>
        <dbReference type="ChEBI" id="CHEBI:57692"/>
    </cofactor>
    <text evidence="5">Binds 1 FAD per subunit.</text>
</comment>
<dbReference type="InterPro" id="IPR036155">
    <property type="entry name" value="Crypto/Photolyase_N_sf"/>
</dbReference>
<evidence type="ECO:0000256" key="3">
    <source>
        <dbReference type="ARBA" id="ARBA00022827"/>
    </source>
</evidence>
<reference evidence="9 10" key="1">
    <citation type="journal article" date="2023" name="Proc. Natl. Acad. Sci. U.S.A.">
        <title>A global phylogenomic analysis of the shiitake genus Lentinula.</title>
        <authorList>
            <person name="Sierra-Patev S."/>
            <person name="Min B."/>
            <person name="Naranjo-Ortiz M."/>
            <person name="Looney B."/>
            <person name="Konkel Z."/>
            <person name="Slot J.C."/>
            <person name="Sakamoto Y."/>
            <person name="Steenwyk J.L."/>
            <person name="Rokas A."/>
            <person name="Carro J."/>
            <person name="Camarero S."/>
            <person name="Ferreira P."/>
            <person name="Molpeceres G."/>
            <person name="Ruiz-Duenas F.J."/>
            <person name="Serrano A."/>
            <person name="Henrissat B."/>
            <person name="Drula E."/>
            <person name="Hughes K.W."/>
            <person name="Mata J.L."/>
            <person name="Ishikawa N.K."/>
            <person name="Vargas-Isla R."/>
            <person name="Ushijima S."/>
            <person name="Smith C.A."/>
            <person name="Donoghue J."/>
            <person name="Ahrendt S."/>
            <person name="Andreopoulos W."/>
            <person name="He G."/>
            <person name="LaButti K."/>
            <person name="Lipzen A."/>
            <person name="Ng V."/>
            <person name="Riley R."/>
            <person name="Sandor L."/>
            <person name="Barry K."/>
            <person name="Martinez A.T."/>
            <person name="Xiao Y."/>
            <person name="Gibbons J.G."/>
            <person name="Terashima K."/>
            <person name="Grigoriev I.V."/>
            <person name="Hibbett D."/>
        </authorList>
    </citation>
    <scope>NUCLEOTIDE SEQUENCE [LARGE SCALE GENOMIC DNA]</scope>
    <source>
        <strain evidence="9 10">TFB7810</strain>
    </source>
</reference>
<feature type="site" description="Electron transfer via tryptophanyl radical" evidence="6">
    <location>
        <position position="520"/>
    </location>
</feature>
<feature type="compositionally biased region" description="Polar residues" evidence="7">
    <location>
        <begin position="24"/>
        <end position="42"/>
    </location>
</feature>
<comment type="caution">
    <text evidence="9">The sequence shown here is derived from an EMBL/GenBank/DDBJ whole genome shotgun (WGS) entry which is preliminary data.</text>
</comment>
<keyword evidence="3 5" id="KW-0274">FAD</keyword>
<dbReference type="GO" id="GO:0043153">
    <property type="term" value="P:entrainment of circadian clock by photoperiod"/>
    <property type="evidence" value="ECO:0007669"/>
    <property type="project" value="TreeGrafter"/>
</dbReference>
<evidence type="ECO:0000313" key="10">
    <source>
        <dbReference type="Proteomes" id="UP001142393"/>
    </source>
</evidence>
<dbReference type="GO" id="GO:0071949">
    <property type="term" value="F:FAD binding"/>
    <property type="evidence" value="ECO:0007669"/>
    <property type="project" value="TreeGrafter"/>
</dbReference>
<dbReference type="InterPro" id="IPR002081">
    <property type="entry name" value="Cryptochrome/DNA_photolyase_1"/>
</dbReference>
<dbReference type="PANTHER" id="PTHR11455:SF18">
    <property type="entry name" value="SI:CH1073-390K14.1"/>
    <property type="match status" value="1"/>
</dbReference>
<dbReference type="InterPro" id="IPR005101">
    <property type="entry name" value="Cryptochr/Photolyase_FAD-bd"/>
</dbReference>
<evidence type="ECO:0000256" key="1">
    <source>
        <dbReference type="ARBA" id="ARBA00005862"/>
    </source>
</evidence>
<dbReference type="Gene3D" id="1.25.40.80">
    <property type="match status" value="1"/>
</dbReference>
<dbReference type="PROSITE" id="PS51645">
    <property type="entry name" value="PHR_CRY_ALPHA_BETA"/>
    <property type="match status" value="1"/>
</dbReference>
<feature type="site" description="Electron transfer via tryptophanyl radical" evidence="6">
    <location>
        <position position="440"/>
    </location>
</feature>
<keyword evidence="10" id="KW-1185">Reference proteome</keyword>
<feature type="binding site" evidence="5">
    <location>
        <begin position="364"/>
        <end position="368"/>
    </location>
    <ligand>
        <name>FAD</name>
        <dbReference type="ChEBI" id="CHEBI:57692"/>
    </ligand>
</feature>
<feature type="domain" description="Photolyase/cryptochrome alpha/beta" evidence="8">
    <location>
        <begin position="85"/>
        <end position="222"/>
    </location>
</feature>
<dbReference type="EMBL" id="JANVFU010000018">
    <property type="protein sequence ID" value="KAJ3739499.1"/>
    <property type="molecule type" value="Genomic_DNA"/>
</dbReference>
<dbReference type="InterPro" id="IPR014729">
    <property type="entry name" value="Rossmann-like_a/b/a_fold"/>
</dbReference>
<comment type="similarity">
    <text evidence="1">Belongs to the DNA photolyase class-1 family.</text>
</comment>
<dbReference type="InterPro" id="IPR006050">
    <property type="entry name" value="DNA_photolyase_N"/>
</dbReference>
<dbReference type="InterPro" id="IPR018394">
    <property type="entry name" value="DNA_photolyase_1_CS_C"/>
</dbReference>
<dbReference type="GO" id="GO:0003677">
    <property type="term" value="F:DNA binding"/>
    <property type="evidence" value="ECO:0007669"/>
    <property type="project" value="TreeGrafter"/>
</dbReference>
<dbReference type="GO" id="GO:0006139">
    <property type="term" value="P:nucleobase-containing compound metabolic process"/>
    <property type="evidence" value="ECO:0007669"/>
    <property type="project" value="UniProtKB-ARBA"/>
</dbReference>
<feature type="binding site" evidence="5">
    <location>
        <position position="352"/>
    </location>
    <ligand>
        <name>FAD</name>
        <dbReference type="ChEBI" id="CHEBI:57692"/>
    </ligand>
</feature>
<dbReference type="Gene3D" id="1.10.579.10">
    <property type="entry name" value="DNA Cyclobutane Dipyrimidine Photolyase, subunit A, domain 3"/>
    <property type="match status" value="1"/>
</dbReference>
<sequence length="633" mass="71495">MLRLFFTQLRAKRPLSMPSKRTRSTSVETPISNGNTVKRPRTTSSFAPRKVATARNAAAVDANPPLGKLLEEVNNQKQKAEKGDAVVYWMRMGDLRISDNHALSLASAQAKKEEIPLIVLFVISPQDYKAHDRGPRRIDFTLRNLTMIRDSLAELNIPLYTNSHNVRKTLPAAVLSILHDWKCTSLYGNIEYEVDELRRDEEVCKLANSKGVRANFVHNKCIIEPGVITTKENRSYSVYSPFQRKWITTLNDNLDHYLEQFPDPYPNVDGIREDPKFYKLFETEVPKFVSGFEIEDDDQTMMAKVWPAGEEVASQILERFLRTKSRVSQMGAVDPLVEGAETSDKSSRIIKYGQDRDSANRDTTSRLSPYLCAGVVSVRECVRATRKLQKSKKVDGSRDTGVGRWIQELAWRDFYTGVLVSFPRVSMGRPYLEKYAAVEWEAHQEVGAGGGGGGKGYDDSDPDPVGQGTDAEALRRWKEGTTGVPVVDAAMRCIRKMGWVHNRFRMITAMYLTKHLMIDWRVGERYFMENLIDGDLASNNGGWQWSASTGVDPCPYFRIFNPYSQSTKVDPSGDFIREFVPELSKLRGPDLYNPSTSLADKLGYPHPIISHEKGRERALERFKNAGAASKASK</sequence>
<organism evidence="9 10">
    <name type="scientific">Lentinula detonsa</name>
    <dbReference type="NCBI Taxonomy" id="2804962"/>
    <lineage>
        <taxon>Eukaryota</taxon>
        <taxon>Fungi</taxon>
        <taxon>Dikarya</taxon>
        <taxon>Basidiomycota</taxon>
        <taxon>Agaricomycotina</taxon>
        <taxon>Agaricomycetes</taxon>
        <taxon>Agaricomycetidae</taxon>
        <taxon>Agaricales</taxon>
        <taxon>Marasmiineae</taxon>
        <taxon>Omphalotaceae</taxon>
        <taxon>Lentinula</taxon>
    </lineage>
</organism>
<keyword evidence="2 5" id="KW-0285">Flavoprotein</keyword>
<gene>
    <name evidence="9" type="ORF">DFH05DRAFT_517033</name>
</gene>
<dbReference type="Pfam" id="PF00875">
    <property type="entry name" value="DNA_photolyase"/>
    <property type="match status" value="1"/>
</dbReference>
<dbReference type="SUPFAM" id="SSF48173">
    <property type="entry name" value="Cryptochrome/photolyase FAD-binding domain"/>
    <property type="match status" value="1"/>
</dbReference>
<evidence type="ECO:0000256" key="6">
    <source>
        <dbReference type="PIRSR" id="PIRSR602081-2"/>
    </source>
</evidence>
<feature type="site" description="Electron transfer via tryptophanyl radical" evidence="6">
    <location>
        <position position="543"/>
    </location>
</feature>
<protein>
    <submittedName>
        <fullName evidence="9">DNA photolyase, FAD-binding/Cryptochrome</fullName>
    </submittedName>
</protein>
<dbReference type="GO" id="GO:0005737">
    <property type="term" value="C:cytoplasm"/>
    <property type="evidence" value="ECO:0007669"/>
    <property type="project" value="TreeGrafter"/>
</dbReference>
<accession>A0A9W8NRP0</accession>